<name>A0ABR8LCX5_9ALTE</name>
<evidence type="ECO:0000256" key="2">
    <source>
        <dbReference type="ARBA" id="ARBA00022679"/>
    </source>
</evidence>
<accession>A0ABR8LCX5</accession>
<organism evidence="6 7">
    <name type="scientific">Salinimonas profundi</name>
    <dbReference type="NCBI Taxonomy" id="2729140"/>
    <lineage>
        <taxon>Bacteria</taxon>
        <taxon>Pseudomonadati</taxon>
        <taxon>Pseudomonadota</taxon>
        <taxon>Gammaproteobacteria</taxon>
        <taxon>Alteromonadales</taxon>
        <taxon>Alteromonadaceae</taxon>
        <taxon>Alteromonas/Salinimonas group</taxon>
        <taxon>Salinimonas</taxon>
    </lineage>
</organism>
<keyword evidence="7" id="KW-1185">Reference proteome</keyword>
<dbReference type="Pfam" id="PF03942">
    <property type="entry name" value="DTW"/>
    <property type="match status" value="1"/>
</dbReference>
<dbReference type="EMBL" id="JABBXD010000001">
    <property type="protein sequence ID" value="MBD3584161.1"/>
    <property type="molecule type" value="Genomic_DNA"/>
</dbReference>
<reference evidence="6 7" key="1">
    <citation type="submission" date="2020-04" db="EMBL/GenBank/DDBJ databases">
        <title>Salinimonas sp. HHU 13199.</title>
        <authorList>
            <person name="Cui X."/>
            <person name="Zhang D."/>
        </authorList>
    </citation>
    <scope>NUCLEOTIDE SEQUENCE [LARGE SCALE GENOMIC DNA]</scope>
    <source>
        <strain evidence="6 7">HHU 13199</strain>
    </source>
</reference>
<feature type="domain" description="DTW" evidence="5">
    <location>
        <begin position="21"/>
        <end position="212"/>
    </location>
</feature>
<protein>
    <recommendedName>
        <fullName evidence="1">tRNA-uridine aminocarboxypropyltransferase</fullName>
        <ecNumber evidence="1">2.5.1.25</ecNumber>
    </recommendedName>
</protein>
<proteinExistence type="predicted"/>
<evidence type="ECO:0000313" key="7">
    <source>
        <dbReference type="Proteomes" id="UP000624419"/>
    </source>
</evidence>
<comment type="caution">
    <text evidence="6">The sequence shown here is derived from an EMBL/GenBank/DDBJ whole genome shotgun (WGS) entry which is preliminary data.</text>
</comment>
<keyword evidence="2" id="KW-0808">Transferase</keyword>
<evidence type="ECO:0000313" key="6">
    <source>
        <dbReference type="EMBL" id="MBD3584161.1"/>
    </source>
</evidence>
<evidence type="ECO:0000256" key="1">
    <source>
        <dbReference type="ARBA" id="ARBA00012386"/>
    </source>
</evidence>
<evidence type="ECO:0000259" key="5">
    <source>
        <dbReference type="SMART" id="SM01144"/>
    </source>
</evidence>
<sequence>MALRDKELSGSTKPFVTRGSRVIRCESCLLPKPHCICDQKPDAVGTCAVVLLMAQGEYYKPSNTGRLIADVVPENYAYKWCRTQAQPELLRLLADTSYQPYLIFPHEYAPMERCVNQVKPSTRKPLFIFLDGTWREAKRMFRKSDYLQCLPVLSISTAEQNDYVLREAAHDYQLCTAQVAVKIFQLAGEQESALALDNYFKVFTSHYLKGKPDRKHRA</sequence>
<dbReference type="EC" id="2.5.1.25" evidence="1"/>
<dbReference type="InterPro" id="IPR005636">
    <property type="entry name" value="DTW"/>
</dbReference>
<evidence type="ECO:0000256" key="4">
    <source>
        <dbReference type="ARBA" id="ARBA00022694"/>
    </source>
</evidence>
<keyword evidence="3" id="KW-0949">S-adenosyl-L-methionine</keyword>
<keyword evidence="4" id="KW-0819">tRNA processing</keyword>
<gene>
    <name evidence="6" type="ORF">HHX48_00240</name>
</gene>
<dbReference type="InterPro" id="IPR039262">
    <property type="entry name" value="DTWD2/TAPT"/>
</dbReference>
<evidence type="ECO:0000256" key="3">
    <source>
        <dbReference type="ARBA" id="ARBA00022691"/>
    </source>
</evidence>
<dbReference type="RefSeq" id="WP_191022558.1">
    <property type="nucleotide sequence ID" value="NZ_JABBXD010000001.1"/>
</dbReference>
<dbReference type="Proteomes" id="UP000624419">
    <property type="component" value="Unassembled WGS sequence"/>
</dbReference>
<dbReference type="PANTHER" id="PTHR21392">
    <property type="entry name" value="TRNA-URIDINE AMINOCARBOXYPROPYLTRANSFERASE 2"/>
    <property type="match status" value="1"/>
</dbReference>
<dbReference type="PANTHER" id="PTHR21392:SF1">
    <property type="entry name" value="TRNA-URIDINE AMINOCARBOXYPROPYLTRANSFERASE"/>
    <property type="match status" value="1"/>
</dbReference>
<dbReference type="SMART" id="SM01144">
    <property type="entry name" value="DTW"/>
    <property type="match status" value="1"/>
</dbReference>